<name>A0ABY7ET76_MYAAR</name>
<keyword evidence="2" id="KW-1185">Reference proteome</keyword>
<sequence length="121" mass="14168">MEKVLYHYTDLQSATLIRNTGLIKQSVINATFGTGVYLTEIQPTASFNEILFNNYDDDVSRRQWKQLIEQRGMKCEVCIVLKISRRLFQEKVVQCETGRNVFLYRGDLILAQMNEVVFRVR</sequence>
<accession>A0ABY7ET76</accession>
<evidence type="ECO:0000313" key="1">
    <source>
        <dbReference type="EMBL" id="WAR13173.1"/>
    </source>
</evidence>
<dbReference type="Proteomes" id="UP001164746">
    <property type="component" value="Chromosome 8"/>
</dbReference>
<evidence type="ECO:0008006" key="3">
    <source>
        <dbReference type="Google" id="ProtNLM"/>
    </source>
</evidence>
<protein>
    <recommendedName>
        <fullName evidence="3">Tox-ART-HYD1 domain-containing protein</fullName>
    </recommendedName>
</protein>
<evidence type="ECO:0000313" key="2">
    <source>
        <dbReference type="Proteomes" id="UP001164746"/>
    </source>
</evidence>
<gene>
    <name evidence="1" type="ORF">MAR_027353</name>
</gene>
<proteinExistence type="predicted"/>
<organism evidence="1 2">
    <name type="scientific">Mya arenaria</name>
    <name type="common">Soft-shell clam</name>
    <dbReference type="NCBI Taxonomy" id="6604"/>
    <lineage>
        <taxon>Eukaryota</taxon>
        <taxon>Metazoa</taxon>
        <taxon>Spiralia</taxon>
        <taxon>Lophotrochozoa</taxon>
        <taxon>Mollusca</taxon>
        <taxon>Bivalvia</taxon>
        <taxon>Autobranchia</taxon>
        <taxon>Heteroconchia</taxon>
        <taxon>Euheterodonta</taxon>
        <taxon>Imparidentia</taxon>
        <taxon>Neoheterodontei</taxon>
        <taxon>Myida</taxon>
        <taxon>Myoidea</taxon>
        <taxon>Myidae</taxon>
        <taxon>Mya</taxon>
    </lineage>
</organism>
<dbReference type="EMBL" id="CP111019">
    <property type="protein sequence ID" value="WAR13173.1"/>
    <property type="molecule type" value="Genomic_DNA"/>
</dbReference>
<reference evidence="1" key="1">
    <citation type="submission" date="2022-11" db="EMBL/GenBank/DDBJ databases">
        <title>Centuries of genome instability and evolution in soft-shell clam transmissible cancer (bioRxiv).</title>
        <authorList>
            <person name="Hart S.F.M."/>
            <person name="Yonemitsu M.A."/>
            <person name="Giersch R.M."/>
            <person name="Beal B.F."/>
            <person name="Arriagada G."/>
            <person name="Davis B.W."/>
            <person name="Ostrander E.A."/>
            <person name="Goff S.P."/>
            <person name="Metzger M.J."/>
        </authorList>
    </citation>
    <scope>NUCLEOTIDE SEQUENCE</scope>
    <source>
        <strain evidence="1">MELC-2E11</strain>
        <tissue evidence="1">Siphon/mantle</tissue>
    </source>
</reference>